<reference evidence="2" key="1">
    <citation type="journal article" date="2010" name="Genome Res.">
        <title>Population genomic sequencing of Coccidioides fungi reveals recent hybridization and transposon control.</title>
        <authorList>
            <person name="Neafsey D.E."/>
            <person name="Barker B.M."/>
            <person name="Sharpton T.J."/>
            <person name="Stajich J.E."/>
            <person name="Park D.J."/>
            <person name="Whiston E."/>
            <person name="Hung C.-Y."/>
            <person name="McMahan C."/>
            <person name="White J."/>
            <person name="Sykes S."/>
            <person name="Heiman D."/>
            <person name="Young S."/>
            <person name="Zeng Q."/>
            <person name="Abouelleil A."/>
            <person name="Aftuck L."/>
            <person name="Bessette D."/>
            <person name="Brown A."/>
            <person name="FitzGerald M."/>
            <person name="Lui A."/>
            <person name="Macdonald J.P."/>
            <person name="Priest M."/>
            <person name="Orbach M.J."/>
            <person name="Galgiani J.N."/>
            <person name="Kirkland T.N."/>
            <person name="Cole G.T."/>
            <person name="Birren B.W."/>
            <person name="Henn M.R."/>
            <person name="Taylor J.W."/>
            <person name="Rounsley S.D."/>
        </authorList>
    </citation>
    <scope>NUCLEOTIDE SEQUENCE [LARGE SCALE GENOMIC DNA]</scope>
    <source>
        <strain evidence="2">RMSCC 757 / Silveira</strain>
    </source>
</reference>
<dbReference type="AlphaFoldDB" id="E9DB34"/>
<sequence length="308" mass="34452">MAHNLVLEAEHLTQVFTLLQSQDLPNTELNAQTGSWINTRSFMLSLLKRCICPTAVSDELLVKLQTVGFKRTPWTVESLTHQIKANKDFQHAIINFVYLWVIKFVLPLMDKDMQSFSSTDSDSEYRLDLNVSTREMDRCAITGVYSVEAFGFNNRAPGKVVPMRILPECLRNDDKAQHLVQVFTGGRIHSIRSIIDKPENAIFMSEAITDSFREFYWSLKPAATTAPRTTRSNLAVERLAALQVPEIASLPPNSPVVLGDNEASLSVPPPSPDLCRLHLAVGQILNETGSLPMILRFSMPGTLKEAKQ</sequence>
<reference evidence="2" key="2">
    <citation type="submission" date="2010-03" db="EMBL/GenBank/DDBJ databases">
        <title>The genome sequence of Coccidioides posadasii strain Silveira.</title>
        <authorList>
            <consortium name="The Broad Institute Genome Sequencing Center for Infectious Disease"/>
            <person name="Neafsey D."/>
            <person name="Orbach M."/>
            <person name="Henn M.R."/>
            <person name="Cole G.T."/>
            <person name="Galgiani J."/>
            <person name="Gardner M.J."/>
            <person name="Kirkland T.N."/>
            <person name="Taylor J.W."/>
            <person name="Young S.K."/>
            <person name="Zeng Q."/>
            <person name="Koehrsen M."/>
            <person name="Alvarado L."/>
            <person name="Berlin A."/>
            <person name="Borenstein D."/>
            <person name="Chapman S.B."/>
            <person name="Chen Z."/>
            <person name="Engels R."/>
            <person name="Freedman E."/>
            <person name="Gellesch M."/>
            <person name="Goldberg J."/>
            <person name="Griggs A."/>
            <person name="Gujja S."/>
            <person name="Heilman E."/>
            <person name="Heiman D."/>
            <person name="Howarth C."/>
            <person name="Jen D."/>
            <person name="Larson L."/>
            <person name="Mehta T."/>
            <person name="Neiman D."/>
            <person name="Park D."/>
            <person name="Pearson M."/>
            <person name="Richards J."/>
            <person name="Roberts A."/>
            <person name="Saif S."/>
            <person name="Shea T."/>
            <person name="Shenoy N."/>
            <person name="Sisk P."/>
            <person name="Stolte C."/>
            <person name="Sykes S."/>
            <person name="Walk T."/>
            <person name="White J."/>
            <person name="Yandava C."/>
            <person name="Haas B."/>
            <person name="Nusbaum C."/>
            <person name="Birren B."/>
        </authorList>
    </citation>
    <scope>NUCLEOTIDE SEQUENCE [LARGE SCALE GENOMIC DNA]</scope>
    <source>
        <strain evidence="2">RMSCC 757 / Silveira</strain>
    </source>
</reference>
<organism evidence="2">
    <name type="scientific">Coccidioides posadasii (strain RMSCC 757 / Silveira)</name>
    <name type="common">Valley fever fungus</name>
    <dbReference type="NCBI Taxonomy" id="443226"/>
    <lineage>
        <taxon>Eukaryota</taxon>
        <taxon>Fungi</taxon>
        <taxon>Dikarya</taxon>
        <taxon>Ascomycota</taxon>
        <taxon>Pezizomycotina</taxon>
        <taxon>Eurotiomycetes</taxon>
        <taxon>Eurotiomycetidae</taxon>
        <taxon>Onygenales</taxon>
        <taxon>Onygenaceae</taxon>
        <taxon>Coccidioides</taxon>
    </lineage>
</organism>
<dbReference type="Proteomes" id="UP000002497">
    <property type="component" value="Unassembled WGS sequence"/>
</dbReference>
<dbReference type="HOGENOM" id="CLU_977261_0_0_1"/>
<dbReference type="VEuPathDB" id="FungiDB:D8B26_005837"/>
<dbReference type="VEuPathDB" id="FungiDB:CPSG_07036"/>
<proteinExistence type="predicted"/>
<dbReference type="EMBL" id="GL636497">
    <property type="protein sequence ID" value="EFW16520.1"/>
    <property type="molecule type" value="Genomic_DNA"/>
</dbReference>
<dbReference type="eggNOG" id="ENOG502RQRF">
    <property type="taxonomic scope" value="Eukaryota"/>
</dbReference>
<keyword evidence="2" id="KW-1185">Reference proteome</keyword>
<evidence type="ECO:0000313" key="2">
    <source>
        <dbReference type="Proteomes" id="UP000002497"/>
    </source>
</evidence>
<name>E9DB34_COCPS</name>
<dbReference type="OMA" id="FMSEAIT"/>
<gene>
    <name evidence="1" type="ORF">CPSG_07036</name>
</gene>
<protein>
    <submittedName>
        <fullName evidence="1">Uncharacterized protein</fullName>
    </submittedName>
</protein>
<evidence type="ECO:0000313" key="1">
    <source>
        <dbReference type="EMBL" id="EFW16520.1"/>
    </source>
</evidence>
<accession>E9DB34</accession>
<dbReference type="OrthoDB" id="4192398at2759"/>